<dbReference type="Pfam" id="PF01944">
    <property type="entry name" value="SpoIIM"/>
    <property type="match status" value="1"/>
</dbReference>
<feature type="transmembrane region" description="Helical" evidence="1">
    <location>
        <begin position="72"/>
        <end position="97"/>
    </location>
</feature>
<dbReference type="Proteomes" id="UP000001824">
    <property type="component" value="Chromosome"/>
</dbReference>
<dbReference type="EMBL" id="CP000312">
    <property type="protein sequence ID" value="ABG87219.1"/>
    <property type="molecule type" value="Genomic_DNA"/>
</dbReference>
<evidence type="ECO:0008006" key="4">
    <source>
        <dbReference type="Google" id="ProtNLM"/>
    </source>
</evidence>
<gene>
    <name evidence="2" type="ordered locus">CPR_0765</name>
</gene>
<organism evidence="2 3">
    <name type="scientific">Clostridium perfringens (strain SM101 / Type A)</name>
    <dbReference type="NCBI Taxonomy" id="289380"/>
    <lineage>
        <taxon>Bacteria</taxon>
        <taxon>Bacillati</taxon>
        <taxon>Bacillota</taxon>
        <taxon>Clostridia</taxon>
        <taxon>Eubacteriales</taxon>
        <taxon>Clostridiaceae</taxon>
        <taxon>Clostridium</taxon>
    </lineage>
</organism>
<keyword evidence="1" id="KW-1133">Transmembrane helix</keyword>
<dbReference type="RefSeq" id="WP_011591829.1">
    <property type="nucleotide sequence ID" value="NC_008262.1"/>
</dbReference>
<evidence type="ECO:0000313" key="2">
    <source>
        <dbReference type="EMBL" id="ABG87219.1"/>
    </source>
</evidence>
<dbReference type="PANTHER" id="PTHR35337">
    <property type="entry name" value="SLR1478 PROTEIN"/>
    <property type="match status" value="1"/>
</dbReference>
<reference evidence="2 3" key="1">
    <citation type="journal article" date="2006" name="Genome Res.">
        <title>Skewed genomic variability in strains of the toxigenic bacterial pathogen, Clostridium perfringens.</title>
        <authorList>
            <person name="Myers G.S."/>
            <person name="Rasko D.A."/>
            <person name="Cheung J.K."/>
            <person name="Ravel J."/>
            <person name="Seshadri R."/>
            <person name="Deboy R.T."/>
            <person name="Ren Q."/>
            <person name="Varga J."/>
            <person name="Awad M.M."/>
            <person name="Brinkac L.M."/>
            <person name="Daugherty S.C."/>
            <person name="Haft D.H."/>
            <person name="Dodson R.J."/>
            <person name="Madupu R."/>
            <person name="Nelson W.C."/>
            <person name="Rosovitz M.J."/>
            <person name="Sullivan S.A."/>
            <person name="Khouri H."/>
            <person name="Dimitrov G.I."/>
            <person name="Watkins K.L."/>
            <person name="Mulligan S."/>
            <person name="Benton J."/>
            <person name="Radune D."/>
            <person name="Fisher D.J."/>
            <person name="Atkins H.S."/>
            <person name="Hiscox T."/>
            <person name="Jost B.H."/>
            <person name="Billington S.J."/>
            <person name="Songer J.G."/>
            <person name="McClane B.A."/>
            <person name="Titball R.W."/>
            <person name="Rood J.I."/>
            <person name="Melville S.B."/>
            <person name="Paulsen I.T."/>
        </authorList>
    </citation>
    <scope>NUCLEOTIDE SEQUENCE [LARGE SCALE GENOMIC DNA]</scope>
    <source>
        <strain evidence="3">SM101 / Type A</strain>
    </source>
</reference>
<protein>
    <recommendedName>
        <fullName evidence="4">Stage II sporulation protein M</fullName>
    </recommendedName>
</protein>
<feature type="transmembrane region" description="Helical" evidence="1">
    <location>
        <begin position="109"/>
        <end position="137"/>
    </location>
</feature>
<feature type="transmembrane region" description="Helical" evidence="1">
    <location>
        <begin position="157"/>
        <end position="178"/>
    </location>
</feature>
<feature type="transmembrane region" description="Helical" evidence="1">
    <location>
        <begin position="12"/>
        <end position="30"/>
    </location>
</feature>
<evidence type="ECO:0000313" key="3">
    <source>
        <dbReference type="Proteomes" id="UP000001824"/>
    </source>
</evidence>
<evidence type="ECO:0000256" key="1">
    <source>
        <dbReference type="SAM" id="Phobius"/>
    </source>
</evidence>
<name>Q0SUW6_CLOPS</name>
<sequence length="183" mass="21370">MSDIILRDIKRSFLLINIIYILFFLLGFFFSDYFKEIFNDGYIFNPENIQIDSNKHIFVDIFNNNIRLGIKISFGVITLGLSSIFFIILNGFFFGIVSNFAINIYSLNYYLRLIVFHGIIEILTFNLLATATIIPLIFIKNKIKNKRFKISEYFKSYLFLTFLGLVLILICALIESFVSTLML</sequence>
<dbReference type="TCDB" id="9.B.98.1.2">
    <property type="family name" value="the duf95 (duf95) family"/>
</dbReference>
<proteinExistence type="predicted"/>
<accession>Q0SUW6</accession>
<keyword evidence="1" id="KW-0812">Transmembrane</keyword>
<dbReference type="BioCyc" id="CPER289380:GI76-785-MONOMER"/>
<dbReference type="InterPro" id="IPR002798">
    <property type="entry name" value="SpoIIM-like"/>
</dbReference>
<dbReference type="KEGG" id="cpr:CPR_0765"/>
<dbReference type="AlphaFoldDB" id="Q0SUW6"/>
<keyword evidence="1" id="KW-0472">Membrane</keyword>
<dbReference type="PANTHER" id="PTHR35337:SF1">
    <property type="entry name" value="SLR1478 PROTEIN"/>
    <property type="match status" value="1"/>
</dbReference>